<feature type="transmembrane region" description="Helical" evidence="1">
    <location>
        <begin position="84"/>
        <end position="106"/>
    </location>
</feature>
<dbReference type="GeneID" id="25565040"/>
<dbReference type="AlphaFoldDB" id="A0A0L0DBD3"/>
<name>A0A0L0DBD3_THETB</name>
<feature type="transmembrane region" description="Helical" evidence="1">
    <location>
        <begin position="160"/>
        <end position="180"/>
    </location>
</feature>
<evidence type="ECO:0000313" key="3">
    <source>
        <dbReference type="Proteomes" id="UP000054408"/>
    </source>
</evidence>
<keyword evidence="3" id="KW-1185">Reference proteome</keyword>
<evidence type="ECO:0000256" key="1">
    <source>
        <dbReference type="SAM" id="Phobius"/>
    </source>
</evidence>
<keyword evidence="1" id="KW-0812">Transmembrane</keyword>
<accession>A0A0L0DBD3</accession>
<dbReference type="RefSeq" id="XP_013757740.1">
    <property type="nucleotide sequence ID" value="XM_013902286.1"/>
</dbReference>
<reference evidence="2 3" key="1">
    <citation type="submission" date="2010-05" db="EMBL/GenBank/DDBJ databases">
        <title>The Genome Sequence of Thecamonas trahens ATCC 50062.</title>
        <authorList>
            <consortium name="The Broad Institute Genome Sequencing Platform"/>
            <person name="Russ C."/>
            <person name="Cuomo C."/>
            <person name="Shea T."/>
            <person name="Young S.K."/>
            <person name="Zeng Q."/>
            <person name="Koehrsen M."/>
            <person name="Haas B."/>
            <person name="Borodovsky M."/>
            <person name="Guigo R."/>
            <person name="Alvarado L."/>
            <person name="Berlin A."/>
            <person name="Bochicchio J."/>
            <person name="Borenstein D."/>
            <person name="Chapman S."/>
            <person name="Chen Z."/>
            <person name="Freedman E."/>
            <person name="Gellesch M."/>
            <person name="Goldberg J."/>
            <person name="Griggs A."/>
            <person name="Gujja S."/>
            <person name="Heilman E."/>
            <person name="Heiman D."/>
            <person name="Hepburn T."/>
            <person name="Howarth C."/>
            <person name="Jen D."/>
            <person name="Larson L."/>
            <person name="Mehta T."/>
            <person name="Park D."/>
            <person name="Pearson M."/>
            <person name="Roberts A."/>
            <person name="Saif S."/>
            <person name="Shenoy N."/>
            <person name="Sisk P."/>
            <person name="Stolte C."/>
            <person name="Sykes S."/>
            <person name="Thomson T."/>
            <person name="Walk T."/>
            <person name="White J."/>
            <person name="Yandava C."/>
            <person name="Burger G."/>
            <person name="Gray M.W."/>
            <person name="Holland P.W.H."/>
            <person name="King N."/>
            <person name="Lang F.B.F."/>
            <person name="Roger A.J."/>
            <person name="Ruiz-Trillo I."/>
            <person name="Lander E."/>
            <person name="Nusbaum C."/>
        </authorList>
    </citation>
    <scope>NUCLEOTIDE SEQUENCE [LARGE SCALE GENOMIC DNA]</scope>
    <source>
        <strain evidence="2 3">ATCC 50062</strain>
    </source>
</reference>
<protein>
    <submittedName>
        <fullName evidence="2">Uncharacterized protein</fullName>
    </submittedName>
</protein>
<keyword evidence="1" id="KW-1133">Transmembrane helix</keyword>
<feature type="transmembrane region" description="Helical" evidence="1">
    <location>
        <begin position="118"/>
        <end position="140"/>
    </location>
</feature>
<keyword evidence="1" id="KW-0472">Membrane</keyword>
<proteinExistence type="predicted"/>
<sequence length="202" mass="21182">MGCCERSCCWPCCNVCAMIMLAVTFCLLVWGTSGLLWLSINNDHIGLQKASLKQSNLGEFTFDKCPPSIKSFCDKWESAGKGALAMIIIAIIALVPAAIFAVLFFIPEDSCGPAPTNGMIATLGAFLCEAIVAFLCFVIAIQYAKGTDGARGNAVLSLNYIGVIIAGILMVIAAAIHLTFGTCAKDVRDGSSDIGGDNSGKV</sequence>
<feature type="transmembrane region" description="Helical" evidence="1">
    <location>
        <begin position="12"/>
        <end position="31"/>
    </location>
</feature>
<organism evidence="2 3">
    <name type="scientific">Thecamonas trahens ATCC 50062</name>
    <dbReference type="NCBI Taxonomy" id="461836"/>
    <lineage>
        <taxon>Eukaryota</taxon>
        <taxon>Apusozoa</taxon>
        <taxon>Apusomonadida</taxon>
        <taxon>Apusomonadidae</taxon>
        <taxon>Thecamonas</taxon>
    </lineage>
</organism>
<dbReference type="Proteomes" id="UP000054408">
    <property type="component" value="Unassembled WGS sequence"/>
</dbReference>
<dbReference type="EMBL" id="GL349456">
    <property type="protein sequence ID" value="KNC49637.1"/>
    <property type="molecule type" value="Genomic_DNA"/>
</dbReference>
<evidence type="ECO:0000313" key="2">
    <source>
        <dbReference type="EMBL" id="KNC49637.1"/>
    </source>
</evidence>
<gene>
    <name evidence="2" type="ORF">AMSG_05684</name>
</gene>